<dbReference type="RefSeq" id="WP_280663712.1">
    <property type="nucleotide sequence ID" value="NZ_CP120375.1"/>
</dbReference>
<geneLocation type="plasmid" evidence="1 2">
    <name>unnamed</name>
</geneLocation>
<gene>
    <name evidence="1" type="ORF">PZN02_006071</name>
</gene>
<reference evidence="1 2" key="1">
    <citation type="submission" date="2023-03" db="EMBL/GenBank/DDBJ databases">
        <authorList>
            <person name="Kaur S."/>
            <person name="Espinosa-Saiz D."/>
            <person name="Velazquez E."/>
            <person name="Menendez E."/>
            <person name="diCenzo G.C."/>
        </authorList>
    </citation>
    <scope>NUCLEOTIDE SEQUENCE [LARGE SCALE GENOMIC DNA]</scope>
    <source>
        <strain evidence="1 2">LMG 24692</strain>
        <plasmid evidence="1 2">unnamed</plasmid>
    </source>
</reference>
<name>A0ABY8DLI6_9HYPH</name>
<dbReference type="EMBL" id="CP120375">
    <property type="protein sequence ID" value="WEX91756.1"/>
    <property type="molecule type" value="Genomic_DNA"/>
</dbReference>
<evidence type="ECO:0000313" key="2">
    <source>
        <dbReference type="Proteomes" id="UP001229355"/>
    </source>
</evidence>
<proteinExistence type="predicted"/>
<organism evidence="1 2">
    <name type="scientific">Sinorhizobium garamanticum</name>
    <dbReference type="NCBI Taxonomy" id="680247"/>
    <lineage>
        <taxon>Bacteria</taxon>
        <taxon>Pseudomonadati</taxon>
        <taxon>Pseudomonadota</taxon>
        <taxon>Alphaproteobacteria</taxon>
        <taxon>Hyphomicrobiales</taxon>
        <taxon>Rhizobiaceae</taxon>
        <taxon>Sinorhizobium/Ensifer group</taxon>
        <taxon>Sinorhizobium</taxon>
    </lineage>
</organism>
<keyword evidence="2" id="KW-1185">Reference proteome</keyword>
<sequence>MMISKTDFGNAFYRDVSNTSGSGGSLAAMALLLQIERYNILDAQAKDEFEDMQKRNDWLKTANAALAALRVNRPGNDKDVKDYGTFVDAQGKTQNVHQWMLANGIPIEQNKGDTAGVQSEFDAAISNLKSRIDTVNSDSQMALIRLQSLMDKVNQSVELATNLLAKDTKAKEIILGNIR</sequence>
<dbReference type="Proteomes" id="UP001229355">
    <property type="component" value="Plasmid unnamed"/>
</dbReference>
<protein>
    <submittedName>
        <fullName evidence="1">Uncharacterized protein</fullName>
    </submittedName>
</protein>
<accession>A0ABY8DLI6</accession>
<keyword evidence="1" id="KW-0614">Plasmid</keyword>
<evidence type="ECO:0000313" key="1">
    <source>
        <dbReference type="EMBL" id="WEX91756.1"/>
    </source>
</evidence>